<feature type="region of interest" description="Disordered" evidence="2">
    <location>
        <begin position="338"/>
        <end position="357"/>
    </location>
</feature>
<protein>
    <submittedName>
        <fullName evidence="3">Uncharacterized protein</fullName>
    </submittedName>
</protein>
<proteinExistence type="predicted"/>
<evidence type="ECO:0000256" key="2">
    <source>
        <dbReference type="SAM" id="MobiDB-lite"/>
    </source>
</evidence>
<accession>A0A7S1W684</accession>
<sequence length="357" mass="38445">MDSEKLRFVQTLGDRWNFEFESSMPRVADRGSPTPPMPRRLTQLGINANTSSFIEAMRTQAQAAKGALATTNGDLTSAISGLDAALKRTAHDTADQQQVAKSMACDALTEATNAMDTVDASLANMMAHLAKARRTVEDPASRGKARETVAKKVFRKLQADVANVQQHIKQDKEELAKRLSSMQSLVSQISDSSLTSTRSSLMSAQGEIQQLQAELIVALKDFGALYRVVKGTGKLSDTVKLYASSVFYQLQEAFHVPMPAANNASVVLQECLEDPEGMITELECRLAYAQMVLEMFLGMEVDIRVDMSTSSTLPPIPMLPAAMAATTAAPTLAMQPVERSAAAGEAASTTTSMQSTS</sequence>
<organism evidence="3">
    <name type="scientific">Alexandrium catenella</name>
    <name type="common">Red tide dinoflagellate</name>
    <name type="synonym">Gonyaulax catenella</name>
    <dbReference type="NCBI Taxonomy" id="2925"/>
    <lineage>
        <taxon>Eukaryota</taxon>
        <taxon>Sar</taxon>
        <taxon>Alveolata</taxon>
        <taxon>Dinophyceae</taxon>
        <taxon>Gonyaulacales</taxon>
        <taxon>Pyrocystaceae</taxon>
        <taxon>Alexandrium</taxon>
    </lineage>
</organism>
<feature type="coiled-coil region" evidence="1">
    <location>
        <begin position="154"/>
        <end position="221"/>
    </location>
</feature>
<name>A0A7S1W684_ALECA</name>
<reference evidence="3" key="1">
    <citation type="submission" date="2021-01" db="EMBL/GenBank/DDBJ databases">
        <authorList>
            <person name="Corre E."/>
            <person name="Pelletier E."/>
            <person name="Niang G."/>
            <person name="Scheremetjew M."/>
            <person name="Finn R."/>
            <person name="Kale V."/>
            <person name="Holt S."/>
            <person name="Cochrane G."/>
            <person name="Meng A."/>
            <person name="Brown T."/>
            <person name="Cohen L."/>
        </authorList>
    </citation>
    <scope>NUCLEOTIDE SEQUENCE</scope>
    <source>
        <strain evidence="3">OF101</strain>
    </source>
</reference>
<evidence type="ECO:0000256" key="1">
    <source>
        <dbReference type="SAM" id="Coils"/>
    </source>
</evidence>
<dbReference type="AlphaFoldDB" id="A0A7S1W684"/>
<evidence type="ECO:0000313" key="3">
    <source>
        <dbReference type="EMBL" id="CAD9150565.1"/>
    </source>
</evidence>
<keyword evidence="1" id="KW-0175">Coiled coil</keyword>
<gene>
    <name evidence="3" type="ORF">ACAT0790_LOCUS31577</name>
</gene>
<dbReference type="EMBL" id="HBGE01052344">
    <property type="protein sequence ID" value="CAD9150565.1"/>
    <property type="molecule type" value="Transcribed_RNA"/>
</dbReference>